<organism evidence="2 3">
    <name type="scientific">Streptomyces ficellus</name>
    <dbReference type="NCBI Taxonomy" id="1977088"/>
    <lineage>
        <taxon>Bacteria</taxon>
        <taxon>Bacillati</taxon>
        <taxon>Actinomycetota</taxon>
        <taxon>Actinomycetes</taxon>
        <taxon>Kitasatosporales</taxon>
        <taxon>Streptomycetaceae</taxon>
        <taxon>Streptomyces</taxon>
    </lineage>
</organism>
<feature type="compositionally biased region" description="Basic and acidic residues" evidence="1">
    <location>
        <begin position="46"/>
        <end position="61"/>
    </location>
</feature>
<keyword evidence="3" id="KW-1185">Reference proteome</keyword>
<proteinExistence type="predicted"/>
<gene>
    <name evidence="2" type="ORF">EIZ62_08970</name>
</gene>
<dbReference type="EMBL" id="CP034279">
    <property type="protein sequence ID" value="QGV78355.1"/>
    <property type="molecule type" value="Genomic_DNA"/>
</dbReference>
<accession>A0A6I6FH44</accession>
<dbReference type="RefSeq" id="WP_156692156.1">
    <property type="nucleotide sequence ID" value="NZ_CP034279.1"/>
</dbReference>
<dbReference type="Proteomes" id="UP000422572">
    <property type="component" value="Chromosome"/>
</dbReference>
<reference evidence="2 3" key="1">
    <citation type="submission" date="2018-12" db="EMBL/GenBank/DDBJ databases">
        <title>Complete genome sequence of Streptomyces ficellus NRRL8067, the producer of ficellomycin, feldamycin and nojirimycin.</title>
        <authorList>
            <person name="Zhang H."/>
            <person name="Yue R."/>
            <person name="Liu Y."/>
            <person name="Li M."/>
            <person name="Mu H."/>
            <person name="Zhang J."/>
        </authorList>
    </citation>
    <scope>NUCLEOTIDE SEQUENCE [LARGE SCALE GENOMIC DNA]</scope>
    <source>
        <strain evidence="2 3">NRRL 8067</strain>
    </source>
</reference>
<dbReference type="KEGG" id="sfic:EIZ62_08970"/>
<protein>
    <submittedName>
        <fullName evidence="2">Uncharacterized protein</fullName>
    </submittedName>
</protein>
<evidence type="ECO:0000313" key="3">
    <source>
        <dbReference type="Proteomes" id="UP000422572"/>
    </source>
</evidence>
<sequence>MFTYELQQALHADLVREADTQRLLNLARSARKSRFALGRRSGAHAPEGRVNTEHDRFVTAA</sequence>
<dbReference type="AlphaFoldDB" id="A0A6I6FH44"/>
<evidence type="ECO:0000313" key="2">
    <source>
        <dbReference type="EMBL" id="QGV78355.1"/>
    </source>
</evidence>
<name>A0A6I6FH44_9ACTN</name>
<feature type="region of interest" description="Disordered" evidence="1">
    <location>
        <begin position="36"/>
        <end position="61"/>
    </location>
</feature>
<evidence type="ECO:0000256" key="1">
    <source>
        <dbReference type="SAM" id="MobiDB-lite"/>
    </source>
</evidence>